<dbReference type="SUPFAM" id="SSF102405">
    <property type="entry name" value="MCP/YpsA-like"/>
    <property type="match status" value="1"/>
</dbReference>
<dbReference type="AlphaFoldDB" id="A0A921DV03"/>
<proteinExistence type="inferred from homology"/>
<gene>
    <name evidence="3" type="primary">dprA</name>
    <name evidence="3" type="ORF">K8W17_01595</name>
</gene>
<dbReference type="NCBIfam" id="TIGR00732">
    <property type="entry name" value="dprA"/>
    <property type="match status" value="1"/>
</dbReference>
<evidence type="ECO:0000256" key="1">
    <source>
        <dbReference type="ARBA" id="ARBA00006525"/>
    </source>
</evidence>
<comment type="caution">
    <text evidence="3">The sequence shown here is derived from an EMBL/GenBank/DDBJ whole genome shotgun (WGS) entry which is preliminary data.</text>
</comment>
<reference evidence="3" key="1">
    <citation type="journal article" date="2021" name="PeerJ">
        <title>Extensive microbial diversity within the chicken gut microbiome revealed by metagenomics and culture.</title>
        <authorList>
            <person name="Gilroy R."/>
            <person name="Ravi A."/>
            <person name="Getino M."/>
            <person name="Pursley I."/>
            <person name="Horton D.L."/>
            <person name="Alikhan N.F."/>
            <person name="Baker D."/>
            <person name="Gharbi K."/>
            <person name="Hall N."/>
            <person name="Watson M."/>
            <person name="Adriaenssens E.M."/>
            <person name="Foster-Nyarko E."/>
            <person name="Jarju S."/>
            <person name="Secka A."/>
            <person name="Antonio M."/>
            <person name="Oren A."/>
            <person name="Chaudhuri R.R."/>
            <person name="La Ragione R."/>
            <person name="Hildebrand F."/>
            <person name="Pallen M.J."/>
        </authorList>
    </citation>
    <scope>NUCLEOTIDE SEQUENCE</scope>
    <source>
        <strain evidence="3">CHK173-2119</strain>
    </source>
</reference>
<organism evidence="3 4">
    <name type="scientific">Lapidilactobacillus dextrinicus</name>
    <dbReference type="NCBI Taxonomy" id="51664"/>
    <lineage>
        <taxon>Bacteria</taxon>
        <taxon>Bacillati</taxon>
        <taxon>Bacillota</taxon>
        <taxon>Bacilli</taxon>
        <taxon>Lactobacillales</taxon>
        <taxon>Lactobacillaceae</taxon>
        <taxon>Lapidilactobacillus</taxon>
    </lineage>
</organism>
<evidence type="ECO:0000313" key="4">
    <source>
        <dbReference type="Proteomes" id="UP000774947"/>
    </source>
</evidence>
<dbReference type="Gene3D" id="3.40.50.450">
    <property type="match status" value="1"/>
</dbReference>
<reference evidence="3" key="2">
    <citation type="submission" date="2021-09" db="EMBL/GenBank/DDBJ databases">
        <authorList>
            <person name="Gilroy R."/>
        </authorList>
    </citation>
    <scope>NUCLEOTIDE SEQUENCE</scope>
    <source>
        <strain evidence="3">CHK173-2119</strain>
    </source>
</reference>
<dbReference type="PANTHER" id="PTHR43022:SF1">
    <property type="entry name" value="PROTEIN SMF"/>
    <property type="match status" value="1"/>
</dbReference>
<dbReference type="GO" id="GO:0009294">
    <property type="term" value="P:DNA-mediated transformation"/>
    <property type="evidence" value="ECO:0007669"/>
    <property type="project" value="InterPro"/>
</dbReference>
<dbReference type="InterPro" id="IPR057666">
    <property type="entry name" value="DrpA_SLOG"/>
</dbReference>
<comment type="similarity">
    <text evidence="1">Belongs to the DprA/Smf family.</text>
</comment>
<feature type="domain" description="Smf/DprA SLOG" evidence="2">
    <location>
        <begin position="67"/>
        <end position="276"/>
    </location>
</feature>
<dbReference type="EMBL" id="DYXY01000035">
    <property type="protein sequence ID" value="HJE14759.1"/>
    <property type="molecule type" value="Genomic_DNA"/>
</dbReference>
<name>A0A921DV03_9LACO</name>
<evidence type="ECO:0000259" key="2">
    <source>
        <dbReference type="Pfam" id="PF02481"/>
    </source>
</evidence>
<dbReference type="Pfam" id="PF02481">
    <property type="entry name" value="DNA_processg_A"/>
    <property type="match status" value="1"/>
</dbReference>
<evidence type="ECO:0000313" key="3">
    <source>
        <dbReference type="EMBL" id="HJE14759.1"/>
    </source>
</evidence>
<dbReference type="PANTHER" id="PTHR43022">
    <property type="entry name" value="PROTEIN SMF"/>
    <property type="match status" value="1"/>
</dbReference>
<sequence>MEKNNILLAAKMNPNWRYQDQLNLANLLRQQTSQDMFASWRELNHFLREELALFPSELVEVVPPTDKFMTLLDADYPSALAEIYQPPVLLFYRGRRELLTQRKLAIVGARMCTTYSQHCLRQLLPELVQANLVTVSGLASGVDTLVHQETLIAGGQTIAVIGNGLNISYPRTNQLLQARLGQEGLVLSEYLPDAPPQKFHFPQRNRIIAGLAVGTLVTEAKQRSGSLITANLALQENRNVYAIPGGLFSPLSVGTNELIQAGALPVLKASDILDDLSLND</sequence>
<protein>
    <submittedName>
        <fullName evidence="3">DNA-processing protein DprA</fullName>
    </submittedName>
</protein>
<accession>A0A921DV03</accession>
<dbReference type="InterPro" id="IPR003488">
    <property type="entry name" value="DprA"/>
</dbReference>
<dbReference type="Proteomes" id="UP000774947">
    <property type="component" value="Unassembled WGS sequence"/>
</dbReference>